<organism evidence="11 12">
    <name type="scientific">Moraxella bovoculi 237</name>
    <dbReference type="NCBI Taxonomy" id="743974"/>
    <lineage>
        <taxon>Bacteria</taxon>
        <taxon>Pseudomonadati</taxon>
        <taxon>Pseudomonadota</taxon>
        <taxon>Gammaproteobacteria</taxon>
        <taxon>Moraxellales</taxon>
        <taxon>Moraxellaceae</taxon>
        <taxon>Moraxella</taxon>
    </lineage>
</organism>
<evidence type="ECO:0000313" key="11">
    <source>
        <dbReference type="EMBL" id="KDN25660.1"/>
    </source>
</evidence>
<evidence type="ECO:0000256" key="5">
    <source>
        <dbReference type="ARBA" id="ARBA00011893"/>
    </source>
</evidence>
<keyword evidence="6" id="KW-0963">Cytoplasm</keyword>
<dbReference type="PANTHER" id="PTHR32315">
    <property type="entry name" value="ADENINE PHOSPHORIBOSYLTRANSFERASE"/>
    <property type="match status" value="1"/>
</dbReference>
<evidence type="ECO:0000256" key="2">
    <source>
        <dbReference type="ARBA" id="ARBA00004496"/>
    </source>
</evidence>
<evidence type="ECO:0000256" key="3">
    <source>
        <dbReference type="ARBA" id="ARBA00004659"/>
    </source>
</evidence>
<evidence type="ECO:0000259" key="10">
    <source>
        <dbReference type="Pfam" id="PF00156"/>
    </source>
</evidence>
<feature type="domain" description="Phosphoribosyltransferase" evidence="10">
    <location>
        <begin position="39"/>
        <end position="167"/>
    </location>
</feature>
<accession>A0A066UF33</accession>
<dbReference type="InterPro" id="IPR050054">
    <property type="entry name" value="UPRTase/APRTase"/>
</dbReference>
<dbReference type="RefSeq" id="WP_036361980.1">
    <property type="nucleotide sequence ID" value="NZ_AOMT01000005.1"/>
</dbReference>
<name>A0A066UF33_9GAMM</name>
<dbReference type="GO" id="GO:0003999">
    <property type="term" value="F:adenine phosphoribosyltransferase activity"/>
    <property type="evidence" value="ECO:0007669"/>
    <property type="project" value="UniProtKB-EC"/>
</dbReference>
<keyword evidence="9" id="KW-0660">Purine salvage</keyword>
<dbReference type="NCBIfam" id="NF002636">
    <property type="entry name" value="PRK02304.1-5"/>
    <property type="match status" value="1"/>
</dbReference>
<comment type="catalytic activity">
    <reaction evidence="1">
        <text>AMP + diphosphate = 5-phospho-alpha-D-ribose 1-diphosphate + adenine</text>
        <dbReference type="Rhea" id="RHEA:16609"/>
        <dbReference type="ChEBI" id="CHEBI:16708"/>
        <dbReference type="ChEBI" id="CHEBI:33019"/>
        <dbReference type="ChEBI" id="CHEBI:58017"/>
        <dbReference type="ChEBI" id="CHEBI:456215"/>
        <dbReference type="EC" id="2.4.2.7"/>
    </reaction>
</comment>
<evidence type="ECO:0000256" key="9">
    <source>
        <dbReference type="ARBA" id="ARBA00022726"/>
    </source>
</evidence>
<gene>
    <name evidence="11" type="ORF">MBO_00610</name>
</gene>
<evidence type="ECO:0000256" key="6">
    <source>
        <dbReference type="ARBA" id="ARBA00022490"/>
    </source>
</evidence>
<dbReference type="Proteomes" id="UP000035860">
    <property type="component" value="Unassembled WGS sequence"/>
</dbReference>
<evidence type="ECO:0000256" key="8">
    <source>
        <dbReference type="ARBA" id="ARBA00022679"/>
    </source>
</evidence>
<dbReference type="Pfam" id="PF00156">
    <property type="entry name" value="Pribosyltran"/>
    <property type="match status" value="1"/>
</dbReference>
<evidence type="ECO:0000256" key="1">
    <source>
        <dbReference type="ARBA" id="ARBA00000868"/>
    </source>
</evidence>
<evidence type="ECO:0000313" key="12">
    <source>
        <dbReference type="Proteomes" id="UP000035860"/>
    </source>
</evidence>
<protein>
    <recommendedName>
        <fullName evidence="5">adenine phosphoribosyltransferase</fullName>
        <ecNumber evidence="5">2.4.2.7</ecNumber>
    </recommendedName>
</protein>
<keyword evidence="8 11" id="KW-0808">Transferase</keyword>
<dbReference type="eggNOG" id="COG0503">
    <property type="taxonomic scope" value="Bacteria"/>
</dbReference>
<dbReference type="OrthoDB" id="9803963at2"/>
<keyword evidence="7 11" id="KW-0328">Glycosyltransferase</keyword>
<evidence type="ECO:0000256" key="7">
    <source>
        <dbReference type="ARBA" id="ARBA00022676"/>
    </source>
</evidence>
<dbReference type="GO" id="GO:0044209">
    <property type="term" value="P:AMP salvage"/>
    <property type="evidence" value="ECO:0007669"/>
    <property type="project" value="TreeGrafter"/>
</dbReference>
<dbReference type="GO" id="GO:0016208">
    <property type="term" value="F:AMP binding"/>
    <property type="evidence" value="ECO:0007669"/>
    <property type="project" value="TreeGrafter"/>
</dbReference>
<sequence>MTNDHPFWQFIQTIPNFPKDGIDFYDITPLLYGHVDALIDELLKALPNDLMNSVECFAATEARGFVIGSLLSGRTGKSLILIRKQGKLPPPLFSESYGLEYGNDTLEIKADLPASKVLLVDDVLATGGTLKASKTLCQKAGHEVLGALVLLDLTALHDDIGIPVYRVTHN</sequence>
<dbReference type="GO" id="GO:0006166">
    <property type="term" value="P:purine ribonucleoside salvage"/>
    <property type="evidence" value="ECO:0007669"/>
    <property type="project" value="UniProtKB-KW"/>
</dbReference>
<dbReference type="PANTHER" id="PTHR32315:SF3">
    <property type="entry name" value="ADENINE PHOSPHORIBOSYLTRANSFERASE"/>
    <property type="match status" value="1"/>
</dbReference>
<comment type="similarity">
    <text evidence="4">Belongs to the purine/pyrimidine phosphoribosyltransferase family.</text>
</comment>
<reference evidence="11 12" key="1">
    <citation type="journal article" date="2014" name="Genome Announc.">
        <title>Draft Genome Sequence of Moraxella bovoculi Strain 237T (ATCC BAA-1259T) Isolated from a Calf with Infectious Bovine Keratoconjunctivitis.</title>
        <authorList>
            <person name="Calcutt M.J."/>
            <person name="Foecking M.F."/>
            <person name="Martin N.T."/>
            <person name="Mhlanga-Mutangadura T."/>
            <person name="Reilly T.J."/>
        </authorList>
    </citation>
    <scope>NUCLEOTIDE SEQUENCE [LARGE SCALE GENOMIC DNA]</scope>
    <source>
        <strain evidence="11 12">237</strain>
    </source>
</reference>
<dbReference type="InterPro" id="IPR029057">
    <property type="entry name" value="PRTase-like"/>
</dbReference>
<dbReference type="GO" id="GO:0005737">
    <property type="term" value="C:cytoplasm"/>
    <property type="evidence" value="ECO:0007669"/>
    <property type="project" value="UniProtKB-SubCell"/>
</dbReference>
<proteinExistence type="inferred from homology"/>
<dbReference type="EMBL" id="AOMT01000005">
    <property type="protein sequence ID" value="KDN25660.1"/>
    <property type="molecule type" value="Genomic_DNA"/>
</dbReference>
<dbReference type="GO" id="GO:0006168">
    <property type="term" value="P:adenine salvage"/>
    <property type="evidence" value="ECO:0007669"/>
    <property type="project" value="TreeGrafter"/>
</dbReference>
<dbReference type="InterPro" id="IPR000836">
    <property type="entry name" value="PRTase_dom"/>
</dbReference>
<comment type="subcellular location">
    <subcellularLocation>
        <location evidence="2">Cytoplasm</location>
    </subcellularLocation>
</comment>
<dbReference type="CDD" id="cd06223">
    <property type="entry name" value="PRTases_typeI"/>
    <property type="match status" value="1"/>
</dbReference>
<dbReference type="EC" id="2.4.2.7" evidence="5"/>
<comment type="pathway">
    <text evidence="3">Purine metabolism; AMP biosynthesis via salvage pathway; AMP from adenine: step 1/1.</text>
</comment>
<keyword evidence="12" id="KW-1185">Reference proteome</keyword>
<dbReference type="SUPFAM" id="SSF53271">
    <property type="entry name" value="PRTase-like"/>
    <property type="match status" value="1"/>
</dbReference>
<dbReference type="Gene3D" id="3.40.50.2020">
    <property type="match status" value="1"/>
</dbReference>
<dbReference type="AlphaFoldDB" id="A0A066UF33"/>
<comment type="caution">
    <text evidence="11">The sequence shown here is derived from an EMBL/GenBank/DDBJ whole genome shotgun (WGS) entry which is preliminary data.</text>
</comment>
<evidence type="ECO:0000256" key="4">
    <source>
        <dbReference type="ARBA" id="ARBA00008391"/>
    </source>
</evidence>
<dbReference type="GO" id="GO:0002055">
    <property type="term" value="F:adenine binding"/>
    <property type="evidence" value="ECO:0007669"/>
    <property type="project" value="TreeGrafter"/>
</dbReference>